<gene>
    <name evidence="1" type="ORF">PITC_063250</name>
</gene>
<dbReference type="EMBL" id="JQGA01000949">
    <property type="protein sequence ID" value="KGO71244.1"/>
    <property type="molecule type" value="Genomic_DNA"/>
</dbReference>
<dbReference type="AlphaFoldDB" id="A0A0A2KU13"/>
<accession>A0A0A2KU13</accession>
<protein>
    <submittedName>
        <fullName evidence="1">Uncharacterized protein</fullName>
    </submittedName>
</protein>
<keyword evidence="2" id="KW-1185">Reference proteome</keyword>
<dbReference type="HOGENOM" id="CLU_3160161_0_0_1"/>
<comment type="caution">
    <text evidence="1">The sequence shown here is derived from an EMBL/GenBank/DDBJ whole genome shotgun (WGS) entry which is preliminary data.</text>
</comment>
<dbReference type="Proteomes" id="UP000030104">
    <property type="component" value="Unassembled WGS sequence"/>
</dbReference>
<sequence length="48" mass="5487">MSCFLPPPLCAWRVRPGPFVEMTRYTCVPPAYRSRMVGRESGAVRPLF</sequence>
<proteinExistence type="predicted"/>
<name>A0A0A2KU13_PENIT</name>
<organism evidence="1 2">
    <name type="scientific">Penicillium italicum</name>
    <name type="common">Blue mold</name>
    <dbReference type="NCBI Taxonomy" id="40296"/>
    <lineage>
        <taxon>Eukaryota</taxon>
        <taxon>Fungi</taxon>
        <taxon>Dikarya</taxon>
        <taxon>Ascomycota</taxon>
        <taxon>Pezizomycotina</taxon>
        <taxon>Eurotiomycetes</taxon>
        <taxon>Eurotiomycetidae</taxon>
        <taxon>Eurotiales</taxon>
        <taxon>Aspergillaceae</taxon>
        <taxon>Penicillium</taxon>
    </lineage>
</organism>
<evidence type="ECO:0000313" key="2">
    <source>
        <dbReference type="Proteomes" id="UP000030104"/>
    </source>
</evidence>
<reference evidence="1 2" key="1">
    <citation type="journal article" date="2015" name="Mol. Plant Microbe Interact.">
        <title>Genome, transcriptome, and functional analyses of Penicillium expansum provide new insights into secondary metabolism and pathogenicity.</title>
        <authorList>
            <person name="Ballester A.R."/>
            <person name="Marcet-Houben M."/>
            <person name="Levin E."/>
            <person name="Sela N."/>
            <person name="Selma-Lazaro C."/>
            <person name="Carmona L."/>
            <person name="Wisniewski M."/>
            <person name="Droby S."/>
            <person name="Gonzalez-Candelas L."/>
            <person name="Gabaldon T."/>
        </authorList>
    </citation>
    <scope>NUCLEOTIDE SEQUENCE [LARGE SCALE GENOMIC DNA]</scope>
    <source>
        <strain evidence="1 2">PHI-1</strain>
    </source>
</reference>
<evidence type="ECO:0000313" key="1">
    <source>
        <dbReference type="EMBL" id="KGO71244.1"/>
    </source>
</evidence>